<dbReference type="EMBL" id="MARB01000031">
    <property type="protein sequence ID" value="ODJ85939.1"/>
    <property type="molecule type" value="Genomic_DNA"/>
</dbReference>
<evidence type="ECO:0000313" key="5">
    <source>
        <dbReference type="Proteomes" id="UP000094769"/>
    </source>
</evidence>
<dbReference type="SUPFAM" id="SSF52172">
    <property type="entry name" value="CheY-like"/>
    <property type="match status" value="2"/>
</dbReference>
<dbReference type="GO" id="GO:0000160">
    <property type="term" value="P:phosphorelay signal transduction system"/>
    <property type="evidence" value="ECO:0007669"/>
    <property type="project" value="InterPro"/>
</dbReference>
<accession>A0A7Z0VIR1</accession>
<protein>
    <submittedName>
        <fullName evidence="4">Chemotaxis protein CheY</fullName>
    </submittedName>
</protein>
<evidence type="ECO:0000256" key="1">
    <source>
        <dbReference type="ARBA" id="ARBA00022553"/>
    </source>
</evidence>
<dbReference type="Proteomes" id="UP000094769">
    <property type="component" value="Unassembled WGS sequence"/>
</dbReference>
<evidence type="ECO:0000259" key="3">
    <source>
        <dbReference type="PROSITE" id="PS50110"/>
    </source>
</evidence>
<reference evidence="4 5" key="1">
    <citation type="submission" date="2016-06" db="EMBL/GenBank/DDBJ databases">
        <title>Genome sequence of endosymbiont of Candidatus Endolucinida thiodiazotropha.</title>
        <authorList>
            <person name="Poehlein A."/>
            <person name="Koenig S."/>
            <person name="Heiden S.E."/>
            <person name="Thuermer A."/>
            <person name="Voget S."/>
            <person name="Daniel R."/>
            <person name="Markert S."/>
            <person name="Gros O."/>
            <person name="Schweder T."/>
        </authorList>
    </citation>
    <scope>NUCLEOTIDE SEQUENCE [LARGE SCALE GENOMIC DNA]</scope>
    <source>
        <strain evidence="4 5">COS</strain>
    </source>
</reference>
<name>A0A7Z0VIR1_9GAMM</name>
<comment type="caution">
    <text evidence="2">Lacks conserved residue(s) required for the propagation of feature annotation.</text>
</comment>
<evidence type="ECO:0000256" key="2">
    <source>
        <dbReference type="PROSITE-ProRule" id="PRU00169"/>
    </source>
</evidence>
<keyword evidence="1 2" id="KW-0597">Phosphoprotein</keyword>
<dbReference type="OrthoDB" id="9800897at2"/>
<dbReference type="Pfam" id="PF00072">
    <property type="entry name" value="Response_reg"/>
    <property type="match status" value="2"/>
</dbReference>
<dbReference type="AlphaFoldDB" id="A0A7Z0VIR1"/>
<feature type="domain" description="Response regulatory" evidence="3">
    <location>
        <begin position="7"/>
        <end position="124"/>
    </location>
</feature>
<gene>
    <name evidence="4" type="primary">cheY_5</name>
    <name evidence="4" type="ORF">CODIS_38350</name>
</gene>
<dbReference type="PANTHER" id="PTHR44591">
    <property type="entry name" value="STRESS RESPONSE REGULATOR PROTEIN 1"/>
    <property type="match status" value="1"/>
</dbReference>
<evidence type="ECO:0000313" key="4">
    <source>
        <dbReference type="EMBL" id="ODJ85939.1"/>
    </source>
</evidence>
<dbReference type="InterPro" id="IPR050595">
    <property type="entry name" value="Bact_response_regulator"/>
</dbReference>
<dbReference type="PANTHER" id="PTHR44591:SF3">
    <property type="entry name" value="RESPONSE REGULATORY DOMAIN-CONTAINING PROTEIN"/>
    <property type="match status" value="1"/>
</dbReference>
<feature type="domain" description="Response regulatory" evidence="3">
    <location>
        <begin position="143"/>
        <end position="260"/>
    </location>
</feature>
<dbReference type="InterPro" id="IPR011006">
    <property type="entry name" value="CheY-like_superfamily"/>
</dbReference>
<dbReference type="SMART" id="SM00448">
    <property type="entry name" value="REC"/>
    <property type="match status" value="2"/>
</dbReference>
<keyword evidence="5" id="KW-1185">Reference proteome</keyword>
<dbReference type="InterPro" id="IPR001789">
    <property type="entry name" value="Sig_transdc_resp-reg_receiver"/>
</dbReference>
<feature type="modified residue" description="4-aspartylphosphate" evidence="2">
    <location>
        <position position="193"/>
    </location>
</feature>
<dbReference type="PROSITE" id="PS50110">
    <property type="entry name" value="RESPONSE_REGULATORY"/>
    <property type="match status" value="2"/>
</dbReference>
<dbReference type="RefSeq" id="WP_069128149.1">
    <property type="nucleotide sequence ID" value="NZ_MARB01000031.1"/>
</dbReference>
<proteinExistence type="predicted"/>
<comment type="caution">
    <text evidence="4">The sequence shown here is derived from an EMBL/GenBank/DDBJ whole genome shotgun (WGS) entry which is preliminary data.</text>
</comment>
<sequence>MNIKDLSVILVEPSQTQRKLIAKQLAALGISHIELFSNGSDTLQALPTSKPDVVISSLYLPDMTGTDLVFEMRDDEELMQTAFMLISSETSLSYLDPIRQAGAVAILPKPFTHDDLYLAMQATLDYVETPDLELHDIDTENIRILIVDDSSMSRKHIRRILEAMEIENITEAGNGAEAASLIDQHYYDLVISDYNMPEMNGQELVDHIREQSGQPGLPILMVTSESNENRLAAVQKSGVSAICDKPFTTESIQSLLQQILLDLST</sequence>
<organism evidence="4 5">
    <name type="scientific">Candidatus Thiodiazotropha endolucinida</name>
    <dbReference type="NCBI Taxonomy" id="1655433"/>
    <lineage>
        <taxon>Bacteria</taxon>
        <taxon>Pseudomonadati</taxon>
        <taxon>Pseudomonadota</taxon>
        <taxon>Gammaproteobacteria</taxon>
        <taxon>Chromatiales</taxon>
        <taxon>Sedimenticolaceae</taxon>
        <taxon>Candidatus Thiodiazotropha</taxon>
    </lineage>
</organism>
<dbReference type="Gene3D" id="3.40.50.2300">
    <property type="match status" value="2"/>
</dbReference>